<accession>A0AAI9TAM6</accession>
<gene>
    <name evidence="3" type="ORF">VN97_g9747</name>
</gene>
<comment type="caution">
    <text evidence="3">The sequence shown here is derived from an EMBL/GenBank/DDBJ whole genome shotgun (WGS) entry which is preliminary data.</text>
</comment>
<feature type="transmembrane region" description="Helical" evidence="2">
    <location>
        <begin position="12"/>
        <end position="32"/>
    </location>
</feature>
<evidence type="ECO:0000256" key="1">
    <source>
        <dbReference type="SAM" id="MobiDB-lite"/>
    </source>
</evidence>
<keyword evidence="2" id="KW-0472">Membrane</keyword>
<evidence type="ECO:0000256" key="2">
    <source>
        <dbReference type="SAM" id="Phobius"/>
    </source>
</evidence>
<evidence type="ECO:0000313" key="3">
    <source>
        <dbReference type="EMBL" id="KAJ9483647.1"/>
    </source>
</evidence>
<keyword evidence="2" id="KW-1133">Transmembrane helix</keyword>
<keyword evidence="4" id="KW-1185">Reference proteome</keyword>
<reference evidence="3" key="1">
    <citation type="submission" date="2015-06" db="EMBL/GenBank/DDBJ databases">
        <authorList>
            <person name="Nguyen H."/>
        </authorList>
    </citation>
    <scope>NUCLEOTIDE SEQUENCE</scope>
    <source>
        <strain evidence="3">DAOM 180753</strain>
    </source>
</reference>
<feature type="region of interest" description="Disordered" evidence="1">
    <location>
        <begin position="56"/>
        <end position="81"/>
    </location>
</feature>
<dbReference type="EMBL" id="LACB01000409">
    <property type="protein sequence ID" value="KAJ9483647.1"/>
    <property type="molecule type" value="Genomic_DNA"/>
</dbReference>
<evidence type="ECO:0000313" key="4">
    <source>
        <dbReference type="Proteomes" id="UP001227192"/>
    </source>
</evidence>
<keyword evidence="2" id="KW-0812">Transmembrane</keyword>
<protein>
    <submittedName>
        <fullName evidence="3">Uncharacterized protein</fullName>
    </submittedName>
</protein>
<reference evidence="3" key="2">
    <citation type="journal article" date="2016" name="Fungal Biol.">
        <title>Ochratoxin A production by Penicillium thymicola.</title>
        <authorList>
            <person name="Nguyen H.D.T."/>
            <person name="McMullin D.R."/>
            <person name="Ponomareva E."/>
            <person name="Riley R."/>
            <person name="Pomraning K.R."/>
            <person name="Baker S.E."/>
            <person name="Seifert K.A."/>
        </authorList>
    </citation>
    <scope>NUCLEOTIDE SEQUENCE</scope>
    <source>
        <strain evidence="3">DAOM 180753</strain>
    </source>
</reference>
<sequence length="81" mass="9060">MSLLLDFEDTNSYVLFCASFPANIALVDIHIVGNLKMTRVYNVGIKNIAIELGQTMNKGPRGQQKNIPKKNGQWISSQTQH</sequence>
<organism evidence="3 4">
    <name type="scientific">Penicillium thymicola</name>
    <dbReference type="NCBI Taxonomy" id="293382"/>
    <lineage>
        <taxon>Eukaryota</taxon>
        <taxon>Fungi</taxon>
        <taxon>Dikarya</taxon>
        <taxon>Ascomycota</taxon>
        <taxon>Pezizomycotina</taxon>
        <taxon>Eurotiomycetes</taxon>
        <taxon>Eurotiomycetidae</taxon>
        <taxon>Eurotiales</taxon>
        <taxon>Aspergillaceae</taxon>
        <taxon>Penicillium</taxon>
    </lineage>
</organism>
<dbReference type="Proteomes" id="UP001227192">
    <property type="component" value="Unassembled WGS sequence"/>
</dbReference>
<proteinExistence type="predicted"/>
<dbReference type="AlphaFoldDB" id="A0AAI9TAM6"/>
<name>A0AAI9TAM6_PENTH</name>